<evidence type="ECO:0000256" key="1">
    <source>
        <dbReference type="SAM" id="MobiDB-lite"/>
    </source>
</evidence>
<accession>A0A2G8LFY0</accession>
<evidence type="ECO:0000259" key="2">
    <source>
        <dbReference type="PROSITE" id="PS50020"/>
    </source>
</evidence>
<dbReference type="CDD" id="cd00201">
    <property type="entry name" value="WW"/>
    <property type="match status" value="1"/>
</dbReference>
<dbReference type="OrthoDB" id="422362at2759"/>
<feature type="domain" description="WW" evidence="2">
    <location>
        <begin position="323"/>
        <end position="347"/>
    </location>
</feature>
<gene>
    <name evidence="3" type="ORF">BSL78_03904</name>
</gene>
<feature type="region of interest" description="Disordered" evidence="1">
    <location>
        <begin position="135"/>
        <end position="194"/>
    </location>
</feature>
<dbReference type="InterPro" id="IPR036020">
    <property type="entry name" value="WW_dom_sf"/>
</dbReference>
<feature type="compositionally biased region" description="Low complexity" evidence="1">
    <location>
        <begin position="77"/>
        <end position="90"/>
    </location>
</feature>
<dbReference type="InterPro" id="IPR001202">
    <property type="entry name" value="WW_dom"/>
</dbReference>
<sequence length="377" mass="40973">MHPPPTGHMDPNIPPELNHAQFPPHMDPNFANMVPRPQHQQQQTMMMEPEPLTMHPDYLPPDYDQRLSHPEFMPPSQQQQLQQQQLQQQQQPPAVVVEQGMPAMQQPAGLPDMIYAPPTQEPVVSAPAMPQQFLPTPGQVSSSLVAPSSSDANLMPPPPAPPRKAKKKRVTFDPDIPDDEPSTTRRHTGYRTGSTEVCPCGAQVTSSFTPQTPQVPSQPRAGILVKPAVSLASVTPGVAGQVVQPNPGVVLPVNQGLPQTTQPAAETTVTFMTPDGMLVTQTIRPINSNEAMQPNLVHIQQPSQTPVEDIPAPPPAKTKARHSGLPPHWKTAKDAQGKVYYYHSKTRLFVTVGEMISRGGSVDPTRGIAYIGKTVAK</sequence>
<dbReference type="AlphaFoldDB" id="A0A2G8LFY0"/>
<dbReference type="SUPFAM" id="SSF51045">
    <property type="entry name" value="WW domain"/>
    <property type="match status" value="1"/>
</dbReference>
<feature type="compositionally biased region" description="Low complexity" evidence="1">
    <location>
        <begin position="33"/>
        <end position="51"/>
    </location>
</feature>
<evidence type="ECO:0000313" key="4">
    <source>
        <dbReference type="Proteomes" id="UP000230750"/>
    </source>
</evidence>
<feature type="region of interest" description="Disordered" evidence="1">
    <location>
        <begin position="1"/>
        <end position="90"/>
    </location>
</feature>
<dbReference type="Gene3D" id="2.20.70.10">
    <property type="match status" value="1"/>
</dbReference>
<protein>
    <submittedName>
        <fullName evidence="3">Putative microtubule-associated protein futsch isoform X2</fullName>
    </submittedName>
</protein>
<keyword evidence="4" id="KW-1185">Reference proteome</keyword>
<dbReference type="EMBL" id="MRZV01000091">
    <property type="protein sequence ID" value="PIK59158.1"/>
    <property type="molecule type" value="Genomic_DNA"/>
</dbReference>
<organism evidence="3 4">
    <name type="scientific">Stichopus japonicus</name>
    <name type="common">Sea cucumber</name>
    <dbReference type="NCBI Taxonomy" id="307972"/>
    <lineage>
        <taxon>Eukaryota</taxon>
        <taxon>Metazoa</taxon>
        <taxon>Echinodermata</taxon>
        <taxon>Eleutherozoa</taxon>
        <taxon>Echinozoa</taxon>
        <taxon>Holothuroidea</taxon>
        <taxon>Aspidochirotacea</taxon>
        <taxon>Aspidochirotida</taxon>
        <taxon>Stichopodidae</taxon>
        <taxon>Apostichopus</taxon>
    </lineage>
</organism>
<feature type="compositionally biased region" description="Low complexity" evidence="1">
    <location>
        <begin position="141"/>
        <end position="150"/>
    </location>
</feature>
<feature type="region of interest" description="Disordered" evidence="1">
    <location>
        <begin position="302"/>
        <end position="328"/>
    </location>
</feature>
<dbReference type="PROSITE" id="PS50020">
    <property type="entry name" value="WW_DOMAIN_2"/>
    <property type="match status" value="1"/>
</dbReference>
<comment type="caution">
    <text evidence="3">The sequence shown here is derived from an EMBL/GenBank/DDBJ whole genome shotgun (WGS) entry which is preliminary data.</text>
</comment>
<dbReference type="Pfam" id="PF00397">
    <property type="entry name" value="WW"/>
    <property type="match status" value="1"/>
</dbReference>
<name>A0A2G8LFY0_STIJA</name>
<proteinExistence type="predicted"/>
<reference evidence="3 4" key="1">
    <citation type="journal article" date="2017" name="PLoS Biol.">
        <title>The sea cucumber genome provides insights into morphological evolution and visceral regeneration.</title>
        <authorList>
            <person name="Zhang X."/>
            <person name="Sun L."/>
            <person name="Yuan J."/>
            <person name="Sun Y."/>
            <person name="Gao Y."/>
            <person name="Zhang L."/>
            <person name="Li S."/>
            <person name="Dai H."/>
            <person name="Hamel J.F."/>
            <person name="Liu C."/>
            <person name="Yu Y."/>
            <person name="Liu S."/>
            <person name="Lin W."/>
            <person name="Guo K."/>
            <person name="Jin S."/>
            <person name="Xu P."/>
            <person name="Storey K.B."/>
            <person name="Huan P."/>
            <person name="Zhang T."/>
            <person name="Zhou Y."/>
            <person name="Zhang J."/>
            <person name="Lin C."/>
            <person name="Li X."/>
            <person name="Xing L."/>
            <person name="Huo D."/>
            <person name="Sun M."/>
            <person name="Wang L."/>
            <person name="Mercier A."/>
            <person name="Li F."/>
            <person name="Yang H."/>
            <person name="Xiang J."/>
        </authorList>
    </citation>
    <scope>NUCLEOTIDE SEQUENCE [LARGE SCALE GENOMIC DNA]</scope>
    <source>
        <strain evidence="3">Shaxun</strain>
        <tissue evidence="3">Muscle</tissue>
    </source>
</reference>
<evidence type="ECO:0000313" key="3">
    <source>
        <dbReference type="EMBL" id="PIK59158.1"/>
    </source>
</evidence>
<dbReference type="Proteomes" id="UP000230750">
    <property type="component" value="Unassembled WGS sequence"/>
</dbReference>